<feature type="transmembrane region" description="Helical" evidence="1">
    <location>
        <begin position="6"/>
        <end position="22"/>
    </location>
</feature>
<evidence type="ECO:0000256" key="1">
    <source>
        <dbReference type="SAM" id="Phobius"/>
    </source>
</evidence>
<keyword evidence="1" id="KW-0472">Membrane</keyword>
<sequence length="58" mass="6632">MVTATITLILPILVLFIGLKRRKGKPEIGKKKIGNLNMIFTIYPFISGIIIFLYLHIF</sequence>
<evidence type="ECO:0000313" key="2">
    <source>
        <dbReference type="EMBL" id="KKN35059.1"/>
    </source>
</evidence>
<reference evidence="2" key="1">
    <citation type="journal article" date="2015" name="Nature">
        <title>Complex archaea that bridge the gap between prokaryotes and eukaryotes.</title>
        <authorList>
            <person name="Spang A."/>
            <person name="Saw J.H."/>
            <person name="Jorgensen S.L."/>
            <person name="Zaremba-Niedzwiedzka K."/>
            <person name="Martijn J."/>
            <person name="Lind A.E."/>
            <person name="van Eijk R."/>
            <person name="Schleper C."/>
            <person name="Guy L."/>
            <person name="Ettema T.J."/>
        </authorList>
    </citation>
    <scope>NUCLEOTIDE SEQUENCE</scope>
</reference>
<name>A0A0F9PXV8_9ZZZZ</name>
<dbReference type="EMBL" id="LAZR01002066">
    <property type="protein sequence ID" value="KKN35059.1"/>
    <property type="molecule type" value="Genomic_DNA"/>
</dbReference>
<organism evidence="2">
    <name type="scientific">marine sediment metagenome</name>
    <dbReference type="NCBI Taxonomy" id="412755"/>
    <lineage>
        <taxon>unclassified sequences</taxon>
        <taxon>metagenomes</taxon>
        <taxon>ecological metagenomes</taxon>
    </lineage>
</organism>
<keyword evidence="1" id="KW-0812">Transmembrane</keyword>
<proteinExistence type="predicted"/>
<comment type="caution">
    <text evidence="2">The sequence shown here is derived from an EMBL/GenBank/DDBJ whole genome shotgun (WGS) entry which is preliminary data.</text>
</comment>
<feature type="transmembrane region" description="Helical" evidence="1">
    <location>
        <begin position="34"/>
        <end position="57"/>
    </location>
</feature>
<keyword evidence="1" id="KW-1133">Transmembrane helix</keyword>
<gene>
    <name evidence="2" type="ORF">LCGC14_0787400</name>
</gene>
<protein>
    <submittedName>
        <fullName evidence="2">Uncharacterized protein</fullName>
    </submittedName>
</protein>
<dbReference type="AlphaFoldDB" id="A0A0F9PXV8"/>
<accession>A0A0F9PXV8</accession>